<dbReference type="Proteomes" id="UP000280834">
    <property type="component" value="Unassembled WGS sequence"/>
</dbReference>
<feature type="domain" description="ShKT" evidence="1">
    <location>
        <begin position="10"/>
        <end position="39"/>
    </location>
</feature>
<evidence type="ECO:0000313" key="3">
    <source>
        <dbReference type="Proteomes" id="UP000280834"/>
    </source>
</evidence>
<dbReference type="WBParaSite" id="BTMF_0000331901-mRNA-1">
    <property type="protein sequence ID" value="BTMF_0000331901-mRNA-1"/>
    <property type="gene ID" value="BTMF_0000331901"/>
</dbReference>
<evidence type="ECO:0000259" key="1">
    <source>
        <dbReference type="Pfam" id="PF01549"/>
    </source>
</evidence>
<evidence type="ECO:0000313" key="2">
    <source>
        <dbReference type="EMBL" id="VDO12977.1"/>
    </source>
</evidence>
<organism evidence="4">
    <name type="scientific">Brugia timori</name>
    <dbReference type="NCBI Taxonomy" id="42155"/>
    <lineage>
        <taxon>Eukaryota</taxon>
        <taxon>Metazoa</taxon>
        <taxon>Ecdysozoa</taxon>
        <taxon>Nematoda</taxon>
        <taxon>Chromadorea</taxon>
        <taxon>Rhabditida</taxon>
        <taxon>Spirurina</taxon>
        <taxon>Spiruromorpha</taxon>
        <taxon>Filarioidea</taxon>
        <taxon>Onchocercidae</taxon>
        <taxon>Brugia</taxon>
    </lineage>
</organism>
<gene>
    <name evidence="2" type="ORF">BTMF_LOCUS2632</name>
</gene>
<reference evidence="4" key="1">
    <citation type="submission" date="2017-02" db="UniProtKB">
        <authorList>
            <consortium name="WormBaseParasite"/>
        </authorList>
    </citation>
    <scope>IDENTIFICATION</scope>
</reference>
<reference evidence="2 3" key="2">
    <citation type="submission" date="2018-11" db="EMBL/GenBank/DDBJ databases">
        <authorList>
            <consortium name="Pathogen Informatics"/>
        </authorList>
    </citation>
    <scope>NUCLEOTIDE SEQUENCE [LARGE SCALE GENOMIC DNA]</scope>
</reference>
<name>A0A0R3QAF0_9BILA</name>
<dbReference type="EMBL" id="UZAG01002217">
    <property type="protein sequence ID" value="VDO12977.1"/>
    <property type="molecule type" value="Genomic_DNA"/>
</dbReference>
<dbReference type="Pfam" id="PF01549">
    <property type="entry name" value="ShK"/>
    <property type="match status" value="1"/>
</dbReference>
<proteinExistence type="predicted"/>
<protein>
    <submittedName>
        <fullName evidence="4">ShKT domain-containing protein</fullName>
    </submittedName>
</protein>
<dbReference type="AlphaFoldDB" id="A0A0R3QAF0"/>
<evidence type="ECO:0000313" key="4">
    <source>
        <dbReference type="WBParaSite" id="BTMF_0000331901-mRNA-1"/>
    </source>
</evidence>
<keyword evidence="3" id="KW-1185">Reference proteome</keyword>
<accession>A0A0R3QAF0</accession>
<sequence>MDCNIEKDEFSITNCSHWADAGYCLSNNATRFLWCRKTCLSSSSFLTSSSLSTFSSLFVTEESSTVKP</sequence>
<dbReference type="InterPro" id="IPR003582">
    <property type="entry name" value="ShKT_dom"/>
</dbReference>